<protein>
    <recommendedName>
        <fullName evidence="4">Flagellar protein FlaF</fullName>
    </recommendedName>
</protein>
<reference evidence="2 3" key="1">
    <citation type="journal article" date="2019" name="Int. J. Syst. Evol. Microbiol.">
        <title>The Global Catalogue of Microorganisms (GCM) 10K type strain sequencing project: providing services to taxonomists for standard genome sequencing and annotation.</title>
        <authorList>
            <consortium name="The Broad Institute Genomics Platform"/>
            <consortium name="The Broad Institute Genome Sequencing Center for Infectious Disease"/>
            <person name="Wu L."/>
            <person name="Ma J."/>
        </authorList>
    </citation>
    <scope>NUCLEOTIDE SEQUENCE [LARGE SCALE GENOMIC DNA]</scope>
    <source>
        <strain evidence="2 3">CGMCC 1.10593</strain>
    </source>
</reference>
<evidence type="ECO:0000313" key="2">
    <source>
        <dbReference type="EMBL" id="MFD1641089.1"/>
    </source>
</evidence>
<evidence type="ECO:0000313" key="3">
    <source>
        <dbReference type="Proteomes" id="UP001597052"/>
    </source>
</evidence>
<comment type="caution">
    <text evidence="2">The sequence shown here is derived from an EMBL/GenBank/DDBJ whole genome shotgun (WGS) entry which is preliminary data.</text>
</comment>
<keyword evidence="1" id="KW-0812">Transmembrane</keyword>
<dbReference type="InterPro" id="IPR055690">
    <property type="entry name" value="DUF7266"/>
</dbReference>
<name>A0ABD6D4C7_9EURY</name>
<dbReference type="Proteomes" id="UP001597052">
    <property type="component" value="Unassembled WGS sequence"/>
</dbReference>
<evidence type="ECO:0000256" key="1">
    <source>
        <dbReference type="SAM" id="Phobius"/>
    </source>
</evidence>
<proteinExistence type="predicted"/>
<keyword evidence="1" id="KW-0472">Membrane</keyword>
<dbReference type="AlphaFoldDB" id="A0ABD6D4C7"/>
<organism evidence="2 3">
    <name type="scientific">Halohasta litorea</name>
    <dbReference type="NCBI Taxonomy" id="869891"/>
    <lineage>
        <taxon>Archaea</taxon>
        <taxon>Methanobacteriati</taxon>
        <taxon>Methanobacteriota</taxon>
        <taxon>Stenosarchaea group</taxon>
        <taxon>Halobacteria</taxon>
        <taxon>Halobacteriales</taxon>
        <taxon>Haloferacaceae</taxon>
        <taxon>Halohasta</taxon>
    </lineage>
</organism>
<accession>A0ABD6D4C7</accession>
<dbReference type="Pfam" id="PF23928">
    <property type="entry name" value="DUF7266"/>
    <property type="match status" value="1"/>
</dbReference>
<dbReference type="RefSeq" id="WP_256394776.1">
    <property type="nucleotide sequence ID" value="NZ_JANHDJ010000001.1"/>
</dbReference>
<evidence type="ECO:0008006" key="4">
    <source>
        <dbReference type="Google" id="ProtNLM"/>
    </source>
</evidence>
<sequence>MSRFRRDRRGVSVTVGYVLMLAVAGLLLGVLVTAGGGLLEGQSEQVVDDELTVVGSQLAANIHEADRLAQVAHADANSTTARGTVALDVNLPRQVAGTGYRIEIRNETINLLTSNPTMNVTVSYPETAVPVSTDGQLNGGDLRIVYETPPAGEPVEAGRLVVEG</sequence>
<gene>
    <name evidence="2" type="ORF">ACFSBW_04265</name>
</gene>
<feature type="transmembrane region" description="Helical" evidence="1">
    <location>
        <begin position="12"/>
        <end position="39"/>
    </location>
</feature>
<keyword evidence="1" id="KW-1133">Transmembrane helix</keyword>
<dbReference type="EMBL" id="JBHUDM010000001">
    <property type="protein sequence ID" value="MFD1641089.1"/>
    <property type="molecule type" value="Genomic_DNA"/>
</dbReference>
<keyword evidence="3" id="KW-1185">Reference proteome</keyword>